<gene>
    <name evidence="7" type="ORF">C2845_PM01G02410</name>
</gene>
<feature type="region of interest" description="Disordered" evidence="5">
    <location>
        <begin position="883"/>
        <end position="952"/>
    </location>
</feature>
<dbReference type="SUPFAM" id="SSF54928">
    <property type="entry name" value="RNA-binding domain, RBD"/>
    <property type="match status" value="2"/>
</dbReference>
<dbReference type="SMART" id="SM00360">
    <property type="entry name" value="RRM"/>
    <property type="match status" value="2"/>
</dbReference>
<evidence type="ECO:0000256" key="5">
    <source>
        <dbReference type="SAM" id="MobiDB-lite"/>
    </source>
</evidence>
<evidence type="ECO:0000256" key="2">
    <source>
        <dbReference type="ARBA" id="ARBA00022884"/>
    </source>
</evidence>
<feature type="compositionally biased region" description="Polar residues" evidence="5">
    <location>
        <begin position="244"/>
        <end position="257"/>
    </location>
</feature>
<dbReference type="InterPro" id="IPR035979">
    <property type="entry name" value="RBD_domain_sf"/>
</dbReference>
<dbReference type="GO" id="GO:0008380">
    <property type="term" value="P:RNA splicing"/>
    <property type="evidence" value="ECO:0007669"/>
    <property type="project" value="UniProtKB-KW"/>
</dbReference>
<evidence type="ECO:0000313" key="7">
    <source>
        <dbReference type="EMBL" id="RLN39764.1"/>
    </source>
</evidence>
<evidence type="ECO:0000256" key="3">
    <source>
        <dbReference type="ARBA" id="ARBA00023187"/>
    </source>
</evidence>
<dbReference type="OrthoDB" id="10266058at2759"/>
<feature type="compositionally biased region" description="Basic and acidic residues" evidence="5">
    <location>
        <begin position="386"/>
        <end position="396"/>
    </location>
</feature>
<feature type="compositionally biased region" description="Basic and acidic residues" evidence="5">
    <location>
        <begin position="287"/>
        <end position="361"/>
    </location>
</feature>
<reference evidence="8" key="1">
    <citation type="journal article" date="2019" name="Nat. Commun.">
        <title>The genome of broomcorn millet.</title>
        <authorList>
            <person name="Zou C."/>
            <person name="Miki D."/>
            <person name="Li D."/>
            <person name="Tang Q."/>
            <person name="Xiao L."/>
            <person name="Rajput S."/>
            <person name="Deng P."/>
            <person name="Jia W."/>
            <person name="Huang R."/>
            <person name="Zhang M."/>
            <person name="Sun Y."/>
            <person name="Hu J."/>
            <person name="Fu X."/>
            <person name="Schnable P.S."/>
            <person name="Li F."/>
            <person name="Zhang H."/>
            <person name="Feng B."/>
            <person name="Zhu X."/>
            <person name="Liu R."/>
            <person name="Schnable J.C."/>
            <person name="Zhu J.-K."/>
            <person name="Zhang H."/>
        </authorList>
    </citation>
    <scope>NUCLEOTIDE SEQUENCE [LARGE SCALE GENOMIC DNA]</scope>
</reference>
<keyword evidence="1" id="KW-0507">mRNA processing</keyword>
<dbReference type="InterPro" id="IPR000504">
    <property type="entry name" value="RRM_dom"/>
</dbReference>
<dbReference type="STRING" id="4540.A0A3L6TLN0"/>
<feature type="region of interest" description="Disordered" evidence="5">
    <location>
        <begin position="1"/>
        <end position="29"/>
    </location>
</feature>
<dbReference type="GO" id="GO:0006397">
    <property type="term" value="P:mRNA processing"/>
    <property type="evidence" value="ECO:0007669"/>
    <property type="project" value="UniProtKB-KW"/>
</dbReference>
<feature type="domain" description="RRM" evidence="6">
    <location>
        <begin position="531"/>
        <end position="614"/>
    </location>
</feature>
<dbReference type="AlphaFoldDB" id="A0A3L6TLN0"/>
<evidence type="ECO:0000256" key="1">
    <source>
        <dbReference type="ARBA" id="ARBA00022664"/>
    </source>
</evidence>
<name>A0A3L6TLN0_PANMI</name>
<proteinExistence type="predicted"/>
<keyword evidence="8" id="KW-1185">Reference proteome</keyword>
<protein>
    <submittedName>
        <fullName evidence="7">Splicing factor U2af large subunit B-like</fullName>
    </submittedName>
</protein>
<accession>A0A3L6TLN0</accession>
<dbReference type="EMBL" id="PQIB02000001">
    <property type="protein sequence ID" value="RLN39764.1"/>
    <property type="molecule type" value="Genomic_DNA"/>
</dbReference>
<evidence type="ECO:0000313" key="8">
    <source>
        <dbReference type="Proteomes" id="UP000275267"/>
    </source>
</evidence>
<keyword evidence="2 4" id="KW-0694">RNA-binding</keyword>
<dbReference type="Gene3D" id="3.30.70.330">
    <property type="match status" value="4"/>
</dbReference>
<dbReference type="PANTHER" id="PTHR23139">
    <property type="entry name" value="RNA-BINDING PROTEIN"/>
    <property type="match status" value="1"/>
</dbReference>
<keyword evidence="3" id="KW-0508">mRNA splicing</keyword>
<dbReference type="Pfam" id="PF00076">
    <property type="entry name" value="RRM_1"/>
    <property type="match status" value="1"/>
</dbReference>
<comment type="caution">
    <text evidence="7">The sequence shown here is derived from an EMBL/GenBank/DDBJ whole genome shotgun (WGS) entry which is preliminary data.</text>
</comment>
<dbReference type="InterPro" id="IPR012677">
    <property type="entry name" value="Nucleotide-bd_a/b_plait_sf"/>
</dbReference>
<feature type="region of interest" description="Disordered" evidence="5">
    <location>
        <begin position="66"/>
        <end position="481"/>
    </location>
</feature>
<dbReference type="Proteomes" id="UP000275267">
    <property type="component" value="Unassembled WGS sequence"/>
</dbReference>
<organism evidence="7 8">
    <name type="scientific">Panicum miliaceum</name>
    <name type="common">Proso millet</name>
    <name type="synonym">Broomcorn millet</name>
    <dbReference type="NCBI Taxonomy" id="4540"/>
    <lineage>
        <taxon>Eukaryota</taxon>
        <taxon>Viridiplantae</taxon>
        <taxon>Streptophyta</taxon>
        <taxon>Embryophyta</taxon>
        <taxon>Tracheophyta</taxon>
        <taxon>Spermatophyta</taxon>
        <taxon>Magnoliopsida</taxon>
        <taxon>Liliopsida</taxon>
        <taxon>Poales</taxon>
        <taxon>Poaceae</taxon>
        <taxon>PACMAD clade</taxon>
        <taxon>Panicoideae</taxon>
        <taxon>Panicodae</taxon>
        <taxon>Paniceae</taxon>
        <taxon>Panicinae</taxon>
        <taxon>Panicum</taxon>
        <taxon>Panicum sect. Panicum</taxon>
    </lineage>
</organism>
<dbReference type="FunFam" id="3.30.70.330:FF:000879">
    <property type="entry name" value="Splicing factor U2af large subunit A"/>
    <property type="match status" value="1"/>
</dbReference>
<dbReference type="PROSITE" id="PS50102">
    <property type="entry name" value="RRM"/>
    <property type="match status" value="2"/>
</dbReference>
<dbReference type="GO" id="GO:0003723">
    <property type="term" value="F:RNA binding"/>
    <property type="evidence" value="ECO:0007669"/>
    <property type="project" value="UniProtKB-UniRule"/>
</dbReference>
<evidence type="ECO:0000256" key="4">
    <source>
        <dbReference type="PROSITE-ProRule" id="PRU00176"/>
    </source>
</evidence>
<evidence type="ECO:0000259" key="6">
    <source>
        <dbReference type="PROSITE" id="PS50102"/>
    </source>
</evidence>
<feature type="compositionally biased region" description="Basic and acidic residues" evidence="5">
    <location>
        <begin position="99"/>
        <end position="235"/>
    </location>
</feature>
<feature type="compositionally biased region" description="Basic and acidic residues" evidence="5">
    <location>
        <begin position="258"/>
        <end position="280"/>
    </location>
</feature>
<feature type="domain" description="RRM" evidence="6">
    <location>
        <begin position="642"/>
        <end position="718"/>
    </location>
</feature>
<feature type="compositionally biased region" description="Basic residues" evidence="5">
    <location>
        <begin position="15"/>
        <end position="26"/>
    </location>
</feature>
<sequence>MSSARSRRPGGVGIRRARSARRGRGSKRCECDRRWEAQAEVLSLEQVVEETGAVFECSQLVAEARSKMSRKIHGESDSQRITSEGTAARTRPLSIQDIMLRREKKAASEAKKTKEELQENDKGTSNHLEQGRGYKSRKDCKDMSVEGSKQKIRDASREESKRENPRVPREDSKKEDTRYTPKVASKKENSKDRPKGGSKMDDLKDTPKFSEKDDMRDAPRKGSKKETPSIRDDYHSVGNDKGIGNSQKSAKSMSSRADGSKDRNLGEIRARNGDATRSEYLKGPGKRGNDEIIVNDRIKDRSEKPRNETKRKGRSFDNEKSSEVDRPMLKKQDSARFQDSKHSDRNDGRNEYAKPYHGDPRLKRRRSRSRDHDRDRYGRSISPPPREQRHNYRGHDFGNYPPYYSMDKSRRKYAEVDKQRSSGSGGYSGGSHQRYESRLGGYSPRKRKTAPQAEQATAKTPPPVVQSPEKKSATWDQPPAKANQFKFPTTLQSTVGRMAPSTPSTTVETILAGNSLAADSVQLTQATRPLRRLHIENLPDSATEDRLIDCLNDFLLSTGVKYTQRSKPCLSCTINKEKCQAFAEFLTPEDATAALSFDGRSLNGSALRIRRPKEYVEMVNVAPKKPAEEIGLISDVVADSPHKIFIAGIAGVISSEMLMEIASAFGPLAAYRFLFNDELGGPCAFLEYADRSITSKACAGLNGMKLGGSVLTAVHAFPNPPVEAANETSPFYGIPDNAKSLLEEPTKVLQLKNVFDREEYMQLPKSELEETLEDVRIECARFGAVKSVNVVDCAAASDNATENNIILLEDRPVKIECTGFGDTENIAKSGTECSAPNQSIDILNHSDAKETKDVDLIPESQDQKDKHVQLNAALCENEAPVADEHTEIDDTQNKAVLPTSQHSETDEAAADENKHTEAAEATTTAMGDDAVERRHQGPRTLEIRGPAKPGEEVVEHARDCEEQGAVDVTEDRAEKVPAVFVFEPGSVLVEFMRKEAACMAAHSLHGRRFGNRTVYTGYAPYDLYLKKFPR</sequence>